<keyword evidence="1" id="KW-0802">TPR repeat</keyword>
<protein>
    <submittedName>
        <fullName evidence="3">Uncharacterized protein</fullName>
    </submittedName>
</protein>
<gene>
    <name evidence="3" type="ORF">chiPu_0024534</name>
</gene>
<dbReference type="SUPFAM" id="SSF48452">
    <property type="entry name" value="TPR-like"/>
    <property type="match status" value="1"/>
</dbReference>
<dbReference type="PROSITE" id="PS50005">
    <property type="entry name" value="TPR"/>
    <property type="match status" value="1"/>
</dbReference>
<sequence>MSSDVAMSDEPSAAVQGQRENGKGPRRKKHQNGGEATERRRDASEIQAQIESLTRAGSQALAQERCGEALTAFKKAFLASLDITEQQVQRACAFNLGAAYVASGRLAKGVDFLHRSQPDKGGERQGDLHFNLGLAHEGLGDSPAAIEHYQQALAHYQSRQAQGEADTHMKLAGCRARAGELGQAGRCFRRAGLAYQQAGSPDLAAVAL</sequence>
<feature type="repeat" description="TPR" evidence="1">
    <location>
        <begin position="126"/>
        <end position="159"/>
    </location>
</feature>
<accession>A0A401TD72</accession>
<proteinExistence type="predicted"/>
<dbReference type="Gene3D" id="1.25.40.10">
    <property type="entry name" value="Tetratricopeptide repeat domain"/>
    <property type="match status" value="1"/>
</dbReference>
<dbReference type="InterPro" id="IPR019734">
    <property type="entry name" value="TPR_rpt"/>
</dbReference>
<evidence type="ECO:0000313" key="4">
    <source>
        <dbReference type="Proteomes" id="UP000287033"/>
    </source>
</evidence>
<dbReference type="STRING" id="137246.A0A401TD72"/>
<evidence type="ECO:0000256" key="1">
    <source>
        <dbReference type="PROSITE-ProRule" id="PRU00339"/>
    </source>
</evidence>
<dbReference type="AlphaFoldDB" id="A0A401TD72"/>
<feature type="non-terminal residue" evidence="3">
    <location>
        <position position="208"/>
    </location>
</feature>
<dbReference type="InterPro" id="IPR011990">
    <property type="entry name" value="TPR-like_helical_dom_sf"/>
</dbReference>
<dbReference type="PANTHER" id="PTHR47050">
    <property type="entry name" value="TETRATRICOPEPTIDE REPEAT PROTEIN 24"/>
    <property type="match status" value="1"/>
</dbReference>
<dbReference type="InterPro" id="IPR024812">
    <property type="entry name" value="TPR_24"/>
</dbReference>
<dbReference type="EMBL" id="BEZZ01041309">
    <property type="protein sequence ID" value="GCC40601.1"/>
    <property type="molecule type" value="Genomic_DNA"/>
</dbReference>
<dbReference type="OMA" id="HMKLAGC"/>
<dbReference type="Pfam" id="PF13424">
    <property type="entry name" value="TPR_12"/>
    <property type="match status" value="1"/>
</dbReference>
<dbReference type="SMART" id="SM00028">
    <property type="entry name" value="TPR"/>
    <property type="match status" value="2"/>
</dbReference>
<dbReference type="Proteomes" id="UP000287033">
    <property type="component" value="Unassembled WGS sequence"/>
</dbReference>
<keyword evidence="4" id="KW-1185">Reference proteome</keyword>
<dbReference type="PANTHER" id="PTHR47050:SF2">
    <property type="entry name" value="TETRATRICOPEPTIDE REPEAT PROTEIN 24"/>
    <property type="match status" value="1"/>
</dbReference>
<name>A0A401TD72_CHIPU</name>
<dbReference type="OrthoDB" id="9991614at2759"/>
<organism evidence="3 4">
    <name type="scientific">Chiloscyllium punctatum</name>
    <name type="common">Brownbanded bambooshark</name>
    <name type="synonym">Hemiscyllium punctatum</name>
    <dbReference type="NCBI Taxonomy" id="137246"/>
    <lineage>
        <taxon>Eukaryota</taxon>
        <taxon>Metazoa</taxon>
        <taxon>Chordata</taxon>
        <taxon>Craniata</taxon>
        <taxon>Vertebrata</taxon>
        <taxon>Chondrichthyes</taxon>
        <taxon>Elasmobranchii</taxon>
        <taxon>Galeomorphii</taxon>
        <taxon>Galeoidea</taxon>
        <taxon>Orectolobiformes</taxon>
        <taxon>Hemiscylliidae</taxon>
        <taxon>Chiloscyllium</taxon>
    </lineage>
</organism>
<feature type="region of interest" description="Disordered" evidence="2">
    <location>
        <begin position="1"/>
        <end position="43"/>
    </location>
</feature>
<reference evidence="3 4" key="1">
    <citation type="journal article" date="2018" name="Nat. Ecol. Evol.">
        <title>Shark genomes provide insights into elasmobranch evolution and the origin of vertebrates.</title>
        <authorList>
            <person name="Hara Y"/>
            <person name="Yamaguchi K"/>
            <person name="Onimaru K"/>
            <person name="Kadota M"/>
            <person name="Koyanagi M"/>
            <person name="Keeley SD"/>
            <person name="Tatsumi K"/>
            <person name="Tanaka K"/>
            <person name="Motone F"/>
            <person name="Kageyama Y"/>
            <person name="Nozu R"/>
            <person name="Adachi N"/>
            <person name="Nishimura O"/>
            <person name="Nakagawa R"/>
            <person name="Tanegashima C"/>
            <person name="Kiyatake I"/>
            <person name="Matsumoto R"/>
            <person name="Murakumo K"/>
            <person name="Nishida K"/>
            <person name="Terakita A"/>
            <person name="Kuratani S"/>
            <person name="Sato K"/>
            <person name="Hyodo S Kuraku.S."/>
        </authorList>
    </citation>
    <scope>NUCLEOTIDE SEQUENCE [LARGE SCALE GENOMIC DNA]</scope>
</reference>
<comment type="caution">
    <text evidence="3">The sequence shown here is derived from an EMBL/GenBank/DDBJ whole genome shotgun (WGS) entry which is preliminary data.</text>
</comment>
<evidence type="ECO:0000313" key="3">
    <source>
        <dbReference type="EMBL" id="GCC40601.1"/>
    </source>
</evidence>
<evidence type="ECO:0000256" key="2">
    <source>
        <dbReference type="SAM" id="MobiDB-lite"/>
    </source>
</evidence>